<dbReference type="InterPro" id="IPR011701">
    <property type="entry name" value="MFS"/>
</dbReference>
<reference evidence="8 9" key="1">
    <citation type="submission" date="2019-02" db="EMBL/GenBank/DDBJ databases">
        <title>Deep-cultivation of Planctomycetes and their phenomic and genomic characterization uncovers novel biology.</title>
        <authorList>
            <person name="Wiegand S."/>
            <person name="Jogler M."/>
            <person name="Boedeker C."/>
            <person name="Pinto D."/>
            <person name="Vollmers J."/>
            <person name="Rivas-Marin E."/>
            <person name="Kohn T."/>
            <person name="Peeters S.H."/>
            <person name="Heuer A."/>
            <person name="Rast P."/>
            <person name="Oberbeckmann S."/>
            <person name="Bunk B."/>
            <person name="Jeske O."/>
            <person name="Meyerdierks A."/>
            <person name="Storesund J.E."/>
            <person name="Kallscheuer N."/>
            <person name="Luecker S."/>
            <person name="Lage O.M."/>
            <person name="Pohl T."/>
            <person name="Merkel B.J."/>
            <person name="Hornburger P."/>
            <person name="Mueller R.-W."/>
            <person name="Bruemmer F."/>
            <person name="Labrenz M."/>
            <person name="Spormann A.M."/>
            <person name="Op den Camp H."/>
            <person name="Overmann J."/>
            <person name="Amann R."/>
            <person name="Jetten M.S.M."/>
            <person name="Mascher T."/>
            <person name="Medema M.H."/>
            <person name="Devos D.P."/>
            <person name="Kaster A.-K."/>
            <person name="Ovreas L."/>
            <person name="Rohde M."/>
            <person name="Galperin M.Y."/>
            <person name="Jogler C."/>
        </authorList>
    </citation>
    <scope>NUCLEOTIDE SEQUENCE [LARGE SCALE GENOMIC DNA]</scope>
    <source>
        <strain evidence="8 9">Mal48</strain>
    </source>
</reference>
<dbReference type="InterPro" id="IPR020846">
    <property type="entry name" value="MFS_dom"/>
</dbReference>
<feature type="transmembrane region" description="Helical" evidence="6">
    <location>
        <begin position="173"/>
        <end position="195"/>
    </location>
</feature>
<dbReference type="PANTHER" id="PTHR23531:SF1">
    <property type="entry name" value="QUINOLENE RESISTANCE PROTEIN NORA"/>
    <property type="match status" value="1"/>
</dbReference>
<feature type="region of interest" description="Disordered" evidence="5">
    <location>
        <begin position="404"/>
        <end position="431"/>
    </location>
</feature>
<evidence type="ECO:0000256" key="5">
    <source>
        <dbReference type="SAM" id="MobiDB-lite"/>
    </source>
</evidence>
<feature type="transmembrane region" description="Helical" evidence="6">
    <location>
        <begin position="282"/>
        <end position="300"/>
    </location>
</feature>
<evidence type="ECO:0000256" key="3">
    <source>
        <dbReference type="ARBA" id="ARBA00022989"/>
    </source>
</evidence>
<dbReference type="AlphaFoldDB" id="A0A517QHZ7"/>
<dbReference type="PANTHER" id="PTHR23531">
    <property type="entry name" value="QUINOLENE RESISTANCE PROTEIN NORA"/>
    <property type="match status" value="1"/>
</dbReference>
<feature type="transmembrane region" description="Helical" evidence="6">
    <location>
        <begin position="107"/>
        <end position="129"/>
    </location>
</feature>
<keyword evidence="9" id="KW-1185">Reference proteome</keyword>
<dbReference type="Proteomes" id="UP000315724">
    <property type="component" value="Chromosome"/>
</dbReference>
<evidence type="ECO:0000256" key="6">
    <source>
        <dbReference type="SAM" id="Phobius"/>
    </source>
</evidence>
<accession>A0A517QHZ7</accession>
<keyword evidence="2 6" id="KW-0812">Transmembrane</keyword>
<evidence type="ECO:0000256" key="2">
    <source>
        <dbReference type="ARBA" id="ARBA00022692"/>
    </source>
</evidence>
<dbReference type="PRINTS" id="PR01035">
    <property type="entry name" value="TCRTETA"/>
</dbReference>
<evidence type="ECO:0000313" key="8">
    <source>
        <dbReference type="EMBL" id="QDT31187.1"/>
    </source>
</evidence>
<dbReference type="PROSITE" id="PS50850">
    <property type="entry name" value="MFS"/>
    <property type="match status" value="1"/>
</dbReference>
<feature type="transmembrane region" description="Helical" evidence="6">
    <location>
        <begin position="51"/>
        <end position="70"/>
    </location>
</feature>
<evidence type="ECO:0000313" key="9">
    <source>
        <dbReference type="Proteomes" id="UP000315724"/>
    </source>
</evidence>
<feature type="transmembrane region" description="Helical" evidence="6">
    <location>
        <begin position="20"/>
        <end position="39"/>
    </location>
</feature>
<feature type="transmembrane region" description="Helical" evidence="6">
    <location>
        <begin position="82"/>
        <end position="101"/>
    </location>
</feature>
<name>A0A517QHZ7_9PLAN</name>
<organism evidence="8 9">
    <name type="scientific">Thalassoglobus polymorphus</name>
    <dbReference type="NCBI Taxonomy" id="2527994"/>
    <lineage>
        <taxon>Bacteria</taxon>
        <taxon>Pseudomonadati</taxon>
        <taxon>Planctomycetota</taxon>
        <taxon>Planctomycetia</taxon>
        <taxon>Planctomycetales</taxon>
        <taxon>Planctomycetaceae</taxon>
        <taxon>Thalassoglobus</taxon>
    </lineage>
</organism>
<evidence type="ECO:0000256" key="1">
    <source>
        <dbReference type="ARBA" id="ARBA00004141"/>
    </source>
</evidence>
<feature type="transmembrane region" description="Helical" evidence="6">
    <location>
        <begin position="141"/>
        <end position="167"/>
    </location>
</feature>
<evidence type="ECO:0000256" key="4">
    <source>
        <dbReference type="ARBA" id="ARBA00023136"/>
    </source>
</evidence>
<dbReference type="OrthoDB" id="211449at2"/>
<dbReference type="EMBL" id="CP036267">
    <property type="protein sequence ID" value="QDT31187.1"/>
    <property type="molecule type" value="Genomic_DNA"/>
</dbReference>
<dbReference type="InterPro" id="IPR001958">
    <property type="entry name" value="Tet-R_TetA/multi-R_MdtG-like"/>
</dbReference>
<proteinExistence type="predicted"/>
<dbReference type="InterPro" id="IPR052714">
    <property type="entry name" value="MFS_Exporter"/>
</dbReference>
<feature type="domain" description="Major facilitator superfamily (MFS) profile" evidence="7">
    <location>
        <begin position="16"/>
        <end position="394"/>
    </location>
</feature>
<evidence type="ECO:0000259" key="7">
    <source>
        <dbReference type="PROSITE" id="PS50850"/>
    </source>
</evidence>
<comment type="subcellular location">
    <subcellularLocation>
        <location evidence="1">Membrane</location>
        <topology evidence="1">Multi-pass membrane protein</topology>
    </subcellularLocation>
</comment>
<gene>
    <name evidence="8" type="ORF">Mal48_04190</name>
</gene>
<keyword evidence="4 6" id="KW-0472">Membrane</keyword>
<dbReference type="GO" id="GO:0022857">
    <property type="term" value="F:transmembrane transporter activity"/>
    <property type="evidence" value="ECO:0007669"/>
    <property type="project" value="InterPro"/>
</dbReference>
<dbReference type="Pfam" id="PF00083">
    <property type="entry name" value="Sugar_tr"/>
    <property type="match status" value="1"/>
</dbReference>
<feature type="transmembrane region" description="Helical" evidence="6">
    <location>
        <begin position="369"/>
        <end position="389"/>
    </location>
</feature>
<feature type="transmembrane region" description="Helical" evidence="6">
    <location>
        <begin position="343"/>
        <end position="363"/>
    </location>
</feature>
<dbReference type="InterPro" id="IPR036259">
    <property type="entry name" value="MFS_trans_sf"/>
</dbReference>
<dbReference type="Gene3D" id="1.20.1250.20">
    <property type="entry name" value="MFS general substrate transporter like domains"/>
    <property type="match status" value="1"/>
</dbReference>
<protein>
    <submittedName>
        <fullName evidence="8">Major facilitator superfamily transporter</fullName>
    </submittedName>
</protein>
<feature type="transmembrane region" description="Helical" evidence="6">
    <location>
        <begin position="306"/>
        <end position="331"/>
    </location>
</feature>
<dbReference type="SUPFAM" id="SSF103473">
    <property type="entry name" value="MFS general substrate transporter"/>
    <property type="match status" value="1"/>
</dbReference>
<feature type="transmembrane region" description="Helical" evidence="6">
    <location>
        <begin position="252"/>
        <end position="270"/>
    </location>
</feature>
<dbReference type="KEGG" id="tpol:Mal48_04190"/>
<keyword evidence="3 6" id="KW-1133">Transmembrane helix</keyword>
<dbReference type="InterPro" id="IPR005828">
    <property type="entry name" value="MFS_sugar_transport-like"/>
</dbReference>
<dbReference type="GO" id="GO:0016020">
    <property type="term" value="C:membrane"/>
    <property type="evidence" value="ECO:0007669"/>
    <property type="project" value="UniProtKB-SubCell"/>
</dbReference>
<dbReference type="Pfam" id="PF07690">
    <property type="entry name" value="MFS_1"/>
    <property type="match status" value="1"/>
</dbReference>
<sequence>MSHGRRPEESERIYTRRFWLAFAANVMLVTANALTFRFAEFVRFLGGSEETTGVIVSVGLVGSLFFRAFLGQALDQLGIRKIWIVCSLINITGSALVLTAPDVGIQIYAARIIFVIGLSGMFASSVSHIQHLAPLSRRTEVIGTFGASGFVGMICGTNLGDLIFHLYPESRQLYHVLFGISLLASVLHMCLAIWLTRSERHETPSFTPPIHKLMMRYWPHRVFLVTFMMGMGFAVTMTFLTRYSTELGLSGIRTFFTAYAVTAFTVRLVARQWSRTVGRHRLICMGLLGHAIGHLLMTFVTTDWQFIPPAMCLGFGHALLFPCVVSMGAGAFPEQYRGTGTTVTLAAIDSGTILTAPVLGWIIDHFGFFAMFYFVSGSLLVGAVSYLALTSKLVDSDIDIKTKSESQETPRAAKVLEPVQVTSKEPARVRP</sequence>
<dbReference type="RefSeq" id="WP_145195577.1">
    <property type="nucleotide sequence ID" value="NZ_CP036267.1"/>
</dbReference>
<feature type="transmembrane region" description="Helical" evidence="6">
    <location>
        <begin position="222"/>
        <end position="240"/>
    </location>
</feature>